<evidence type="ECO:0000256" key="2">
    <source>
        <dbReference type="ARBA" id="ARBA00023163"/>
    </source>
</evidence>
<evidence type="ECO:0000259" key="4">
    <source>
        <dbReference type="Pfam" id="PF13656"/>
    </source>
</evidence>
<dbReference type="PANTHER" id="PTHR13946">
    <property type="entry name" value="DNA-DIRECTED RNA POLYMERASE I,II,III"/>
    <property type="match status" value="1"/>
</dbReference>
<evidence type="ECO:0000313" key="6">
    <source>
        <dbReference type="Proteomes" id="UP001214638"/>
    </source>
</evidence>
<evidence type="ECO:0000256" key="1">
    <source>
        <dbReference type="ARBA" id="ARBA00022478"/>
    </source>
</evidence>
<evidence type="ECO:0000256" key="3">
    <source>
        <dbReference type="ARBA" id="ARBA00025751"/>
    </source>
</evidence>
<dbReference type="AlphaFoldDB" id="A0AAD9PH17"/>
<dbReference type="SUPFAM" id="SSF50978">
    <property type="entry name" value="WD40 repeat-like"/>
    <property type="match status" value="1"/>
</dbReference>
<reference evidence="5" key="1">
    <citation type="journal article" date="2023" name="Nat. Microbiol.">
        <title>Babesia duncani multi-omics identifies virulence factors and drug targets.</title>
        <authorList>
            <person name="Singh P."/>
            <person name="Lonardi S."/>
            <person name="Liang Q."/>
            <person name="Vydyam P."/>
            <person name="Khabirova E."/>
            <person name="Fang T."/>
            <person name="Gihaz S."/>
            <person name="Thekkiniath J."/>
            <person name="Munshi M."/>
            <person name="Abel S."/>
            <person name="Ciampossin L."/>
            <person name="Batugedara G."/>
            <person name="Gupta M."/>
            <person name="Lu X.M."/>
            <person name="Lenz T."/>
            <person name="Chakravarty S."/>
            <person name="Cornillot E."/>
            <person name="Hu Y."/>
            <person name="Ma W."/>
            <person name="Gonzalez L.M."/>
            <person name="Sanchez S."/>
            <person name="Estrada K."/>
            <person name="Sanchez-Flores A."/>
            <person name="Montero E."/>
            <person name="Harb O.S."/>
            <person name="Le Roch K.G."/>
            <person name="Mamoun C.B."/>
        </authorList>
    </citation>
    <scope>NUCLEOTIDE SEQUENCE</scope>
    <source>
        <strain evidence="5">WA1</strain>
    </source>
</reference>
<dbReference type="GO" id="GO:0003899">
    <property type="term" value="F:DNA-directed RNA polymerase activity"/>
    <property type="evidence" value="ECO:0007669"/>
    <property type="project" value="TreeGrafter"/>
</dbReference>
<dbReference type="InterPro" id="IPR036603">
    <property type="entry name" value="RBP11-like"/>
</dbReference>
<dbReference type="GO" id="GO:0005665">
    <property type="term" value="C:RNA polymerase II, core complex"/>
    <property type="evidence" value="ECO:0007669"/>
    <property type="project" value="TreeGrafter"/>
</dbReference>
<dbReference type="Pfam" id="PF13656">
    <property type="entry name" value="RNA_pol_L_2"/>
    <property type="match status" value="1"/>
</dbReference>
<sequence length="426" mass="48066">MTRQMPSMNRPEAADMVELAPGVKRVEWIPDTRFPLCGIRLLRDDRVSFVGYRVPHPLENKLELRVRTKTDTPFIVVLNAISSVKNNLAYLRKTYLGTNKTQYPFILGLHEEVVCAAKRLEICLLEKIEQLGHVDDKGWKVCVDSTIEGKLLGNHITCLSLCKVPNGSHGSEFLLAVGYKSGLIALARVDSQNEFHILSHNDQNKSSISQIELKYVGESTAAYNLMSLRVYAFLDSGKIITFSWGDKIQTSIQSGEHVLGFAVNSQNTTIAILQNTGIVCRSLDTETILRTLENVQIVNANRHYLSWHPYKNLLVFLDNKGISYTCHPKWDVYKFSQNSQHQELIRHVQFGICGDFVLLLTASFDKIIIWDFETESILYSHKGTVNHNLSFFALGCDMVACGLIHLSNKRVRLAVFANFASNGIFD</sequence>
<gene>
    <name evidence="5" type="ORF">BdWA1_003808</name>
</gene>
<dbReference type="InterPro" id="IPR009025">
    <property type="entry name" value="RBP11-like_dimer"/>
</dbReference>
<dbReference type="InterPro" id="IPR036322">
    <property type="entry name" value="WD40_repeat_dom_sf"/>
</dbReference>
<protein>
    <submittedName>
        <fullName evidence="5">Bifunctional RNA polymerase</fullName>
    </submittedName>
</protein>
<dbReference type="PANTHER" id="PTHR13946:SF16">
    <property type="entry name" value="DNA-DIRECTED RNA POLYMERASE II SUBUNIT RPB11"/>
    <property type="match status" value="1"/>
</dbReference>
<dbReference type="GO" id="GO:0006366">
    <property type="term" value="P:transcription by RNA polymerase II"/>
    <property type="evidence" value="ECO:0007669"/>
    <property type="project" value="TreeGrafter"/>
</dbReference>
<dbReference type="Proteomes" id="UP001214638">
    <property type="component" value="Unassembled WGS sequence"/>
</dbReference>
<dbReference type="GO" id="GO:0046983">
    <property type="term" value="F:protein dimerization activity"/>
    <property type="evidence" value="ECO:0007669"/>
    <property type="project" value="InterPro"/>
</dbReference>
<keyword evidence="2" id="KW-0804">Transcription</keyword>
<dbReference type="RefSeq" id="XP_067801560.1">
    <property type="nucleotide sequence ID" value="XM_067948815.1"/>
</dbReference>
<organism evidence="5 6">
    <name type="scientific">Babesia duncani</name>
    <dbReference type="NCBI Taxonomy" id="323732"/>
    <lineage>
        <taxon>Eukaryota</taxon>
        <taxon>Sar</taxon>
        <taxon>Alveolata</taxon>
        <taxon>Apicomplexa</taxon>
        <taxon>Aconoidasida</taxon>
        <taxon>Piroplasmida</taxon>
        <taxon>Babesiidae</taxon>
        <taxon>Babesia</taxon>
    </lineage>
</organism>
<comment type="similarity">
    <text evidence="3">Belongs to the archaeal Rpo11/eukaryotic RPB11/RPC19 RNA polymerase subunit family.</text>
</comment>
<dbReference type="InterPro" id="IPR015943">
    <property type="entry name" value="WD40/YVTN_repeat-like_dom_sf"/>
</dbReference>
<proteinExistence type="inferred from homology"/>
<dbReference type="EMBL" id="JALLKP010000057">
    <property type="protein sequence ID" value="KAK2194716.1"/>
    <property type="molecule type" value="Genomic_DNA"/>
</dbReference>
<feature type="domain" description="DNA-directed RNA polymerase RBP11-like dimerisation" evidence="4">
    <location>
        <begin position="41"/>
        <end position="93"/>
    </location>
</feature>
<evidence type="ECO:0000313" key="5">
    <source>
        <dbReference type="EMBL" id="KAK2194716.1"/>
    </source>
</evidence>
<accession>A0AAD9PH17</accession>
<dbReference type="Gene3D" id="3.30.1360.10">
    <property type="entry name" value="RNA polymerase, RBP11-like subunit"/>
    <property type="match status" value="1"/>
</dbReference>
<dbReference type="GeneID" id="94338104"/>
<name>A0AAD9PH17_9APIC</name>
<dbReference type="KEGG" id="bdw:94338104"/>
<keyword evidence="1" id="KW-0240">DNA-directed RNA polymerase</keyword>
<keyword evidence="6" id="KW-1185">Reference proteome</keyword>
<comment type="caution">
    <text evidence="5">The sequence shown here is derived from an EMBL/GenBank/DDBJ whole genome shotgun (WGS) entry which is preliminary data.</text>
</comment>
<dbReference type="SUPFAM" id="SSF55257">
    <property type="entry name" value="RBP11-like subunits of RNA polymerase"/>
    <property type="match status" value="1"/>
</dbReference>
<dbReference type="Gene3D" id="2.130.10.10">
    <property type="entry name" value="YVTN repeat-like/Quinoprotein amine dehydrogenase"/>
    <property type="match status" value="1"/>
</dbReference>